<dbReference type="FunFam" id="3.30.800.10:FF:000006">
    <property type="entry name" value="1-phosphatidylinositol-3-phosphate 5-kinase FAB1B"/>
    <property type="match status" value="1"/>
</dbReference>
<dbReference type="InterPro" id="IPR002498">
    <property type="entry name" value="PInositol-4-P-4/5-kinase_core"/>
</dbReference>
<protein>
    <recommendedName>
        <fullName evidence="1">1-phosphatidylinositol-3-phosphate 5-kinase</fullName>
        <ecNumber evidence="1">2.7.1.150</ecNumber>
    </recommendedName>
    <alternativeName>
        <fullName evidence="7">Phosphatidylinositol 3-phosphate 5-kinase type III</fullName>
    </alternativeName>
</protein>
<gene>
    <name evidence="11" type="ORF">ACH5RR_007866</name>
</gene>
<evidence type="ECO:0000256" key="3">
    <source>
        <dbReference type="ARBA" id="ARBA00022741"/>
    </source>
</evidence>
<feature type="region of interest" description="Disordered" evidence="9">
    <location>
        <begin position="814"/>
        <end position="833"/>
    </location>
</feature>
<dbReference type="EMBL" id="JBJUIK010000004">
    <property type="protein sequence ID" value="KAL3528544.1"/>
    <property type="molecule type" value="Genomic_DNA"/>
</dbReference>
<dbReference type="Gene3D" id="3.30.800.10">
    <property type="entry name" value="Phosphatidylinositol Phosphate Kinase II Beta"/>
    <property type="match status" value="1"/>
</dbReference>
<dbReference type="InterPro" id="IPR002423">
    <property type="entry name" value="Cpn60/GroEL/TCP-1"/>
</dbReference>
<dbReference type="GO" id="GO:0005524">
    <property type="term" value="F:ATP binding"/>
    <property type="evidence" value="ECO:0007669"/>
    <property type="project" value="UniProtKB-UniRule"/>
</dbReference>
<dbReference type="Proteomes" id="UP001630127">
    <property type="component" value="Unassembled WGS sequence"/>
</dbReference>
<dbReference type="CDD" id="cd17300">
    <property type="entry name" value="PIPKc_PIKfyve"/>
    <property type="match status" value="1"/>
</dbReference>
<evidence type="ECO:0000256" key="6">
    <source>
        <dbReference type="ARBA" id="ARBA00023464"/>
    </source>
</evidence>
<dbReference type="FunFam" id="3.30.810.10:FF:000001">
    <property type="entry name" value="1-phosphatidylinositol 3-phosphate 5-kinase FAB1"/>
    <property type="match status" value="1"/>
</dbReference>
<reference evidence="11 12" key="1">
    <citation type="submission" date="2024-11" db="EMBL/GenBank/DDBJ databases">
        <title>A near-complete genome assembly of Cinchona calisaya.</title>
        <authorList>
            <person name="Lian D.C."/>
            <person name="Zhao X.W."/>
            <person name="Wei L."/>
        </authorList>
    </citation>
    <scope>NUCLEOTIDE SEQUENCE [LARGE SCALE GENOMIC DNA]</scope>
    <source>
        <tissue evidence="11">Nenye</tissue>
    </source>
</reference>
<dbReference type="InterPro" id="IPR027484">
    <property type="entry name" value="PInositol-4-P-5-kinase_N"/>
</dbReference>
<dbReference type="Pfam" id="PF01504">
    <property type="entry name" value="PIP5K"/>
    <property type="match status" value="1"/>
</dbReference>
<keyword evidence="4 8" id="KW-0418">Kinase</keyword>
<keyword evidence="3 8" id="KW-0547">Nucleotide-binding</keyword>
<evidence type="ECO:0000256" key="4">
    <source>
        <dbReference type="ARBA" id="ARBA00022777"/>
    </source>
</evidence>
<dbReference type="PANTHER" id="PTHR45748">
    <property type="entry name" value="1-PHOSPHATIDYLINOSITOL 3-PHOSPHATE 5-KINASE-RELATED"/>
    <property type="match status" value="1"/>
</dbReference>
<evidence type="ECO:0000256" key="2">
    <source>
        <dbReference type="ARBA" id="ARBA00022679"/>
    </source>
</evidence>
<accession>A0ABD3ABH3</accession>
<dbReference type="FunFam" id="3.50.7.10:FF:000007">
    <property type="entry name" value="1-phosphatidylinositol 3-phosphate 5-kinase isoform X1"/>
    <property type="match status" value="1"/>
</dbReference>
<sequence length="1308" mass="146829">MEKMEKFDAEPVDFENSGVFWLPPEPEDQEAECDEYLFYAGNNDDEGHAAGDLGCPRASISFGNGEFSSRENSNEERKRVLTNVVVGHVRALVAQLLQAENLSVGEEDDKESWLDTIISLSWEAASFLRLDMSEREEMHPRGYVKVECIASGHRSDSVVVKGVVCNKNVVHQRMRSNIEKPRVLFLGGNLEYQRVSNLLPSTDTLLQLEMDHLKMAVAKIDSLNPDVLLVERSVSHYAQEYLLSKNISLVSNIERPVLEHIARCTGGQIAPSVDHLSSVKLGYCNLFHVETFLEEHGTTGQSGKKPGKTLMYFEGCPKPLGSTILLRGTNGDELKKVKHVVQYGVFAAYHLALETSFLADEGASLPELSVTANNVPNDRDTLDKNLSHLDQSSYQLNIKQVFEVPVSSKGELFPSPSDHQSILVALLSKCVWKGTVCEMSHLFRIKYYGNFDKPLGRFLQDCLFDESYTCHSCEMPSEAHVQCYIHQHGILTMSVKKLPEFLLPGQRAGKIWMWHRCLKCPRINGFPPATRRIVMSDAAWGLSFGKFLELSFSSHAAASCGHSLHRDCLRFYGFGKMVACFRYASIDVHSVYLPPSKLNFNFENQEWVQQELNEMVGWAELLFSEVLNALHLVLEKNFSPGLPSSCTDTPESRCQIADLEAKLQEEKAEFEVSLKKILNKEAKKDQPVVDILEINRLHRELLFQSYMWDHRLKYVANLDSIYQNEMAVYSSTPGERPDEEIVGSNVSVKPAHCSDSSNLSPADENHDHGVSGGQDPPEVVCDHGVNVGLNNPPEIVHQEISTGLNPDIEGHGEDLAGSKKTKITPTSPFFPSRNSENMEDSDCWLCLPFISFYRALNKNFLGNNQKLNSLCECNPVYISSFRESELQHGARLLLPVGVNDIVVAVYDDEPTSVISYALASPDYIVQLSDDLERPKEMADSSLLHQSIDSGNFQSFHSKDKIASDSYRSLGYADESILSMSNTHSRSVLDPLSYTKAMHATVSFTDDGPLGKVKYTVTCYYARRFEALRRICCPSDMDFIRSLCRCMKWGAQSGKNNAFSAKTMDDRFIIKQVTKTELESFIKFAPAYFKYLSESIGSGSPTCLAKILGIYQVMSKHFKGGKELKMDVLVMENVMFGRNLTRIYDLKGSSRFRYNQDSSGSNKVLLDQNLIEAVATSPIFVGSKARRLLERAVWNDTTFLQSIDATDYSLLVGVDQEKHELVVGFIDFMRQYTWDKQLVNWVESSGILGGPKSASPTVISPREYKKRFRRAISTYFMMVPDQRSQPTIVPSRSQTDSSEENLQGVVAAE</sequence>
<evidence type="ECO:0000256" key="1">
    <source>
        <dbReference type="ARBA" id="ARBA00012009"/>
    </source>
</evidence>
<comment type="subunit">
    <text evidence="6">Component of the PI(3,5)P2 regulatory complex at least composed of ATG18, SAC/FIG4, FAB1 and VAC14.</text>
</comment>
<evidence type="ECO:0000256" key="7">
    <source>
        <dbReference type="ARBA" id="ARBA00077223"/>
    </source>
</evidence>
<dbReference type="Gene3D" id="3.30.810.10">
    <property type="entry name" value="2-Layer Sandwich"/>
    <property type="match status" value="1"/>
</dbReference>
<dbReference type="Pfam" id="PF00118">
    <property type="entry name" value="Cpn60_TCP1"/>
    <property type="match status" value="1"/>
</dbReference>
<evidence type="ECO:0000313" key="11">
    <source>
        <dbReference type="EMBL" id="KAL3528544.1"/>
    </source>
</evidence>
<evidence type="ECO:0000256" key="8">
    <source>
        <dbReference type="PROSITE-ProRule" id="PRU00781"/>
    </source>
</evidence>
<proteinExistence type="predicted"/>
<keyword evidence="5 8" id="KW-0067">ATP-binding</keyword>
<keyword evidence="12" id="KW-1185">Reference proteome</keyword>
<organism evidence="11 12">
    <name type="scientific">Cinchona calisaya</name>
    <dbReference type="NCBI Taxonomy" id="153742"/>
    <lineage>
        <taxon>Eukaryota</taxon>
        <taxon>Viridiplantae</taxon>
        <taxon>Streptophyta</taxon>
        <taxon>Embryophyta</taxon>
        <taxon>Tracheophyta</taxon>
        <taxon>Spermatophyta</taxon>
        <taxon>Magnoliopsida</taxon>
        <taxon>eudicotyledons</taxon>
        <taxon>Gunneridae</taxon>
        <taxon>Pentapetalae</taxon>
        <taxon>asterids</taxon>
        <taxon>lamiids</taxon>
        <taxon>Gentianales</taxon>
        <taxon>Rubiaceae</taxon>
        <taxon>Cinchonoideae</taxon>
        <taxon>Cinchoneae</taxon>
        <taxon>Cinchona</taxon>
    </lineage>
</organism>
<feature type="region of interest" description="Disordered" evidence="9">
    <location>
        <begin position="1282"/>
        <end position="1308"/>
    </location>
</feature>
<dbReference type="SMART" id="SM00330">
    <property type="entry name" value="PIPKc"/>
    <property type="match status" value="1"/>
</dbReference>
<feature type="compositionally biased region" description="Polar residues" evidence="9">
    <location>
        <begin position="1282"/>
        <end position="1295"/>
    </location>
</feature>
<dbReference type="PANTHER" id="PTHR45748:SF7">
    <property type="entry name" value="1-PHOSPHATIDYLINOSITOL 3-PHOSPHATE 5-KINASE-RELATED"/>
    <property type="match status" value="1"/>
</dbReference>
<feature type="compositionally biased region" description="Polar residues" evidence="9">
    <location>
        <begin position="823"/>
        <end position="833"/>
    </location>
</feature>
<feature type="domain" description="PIPK" evidence="10">
    <location>
        <begin position="957"/>
        <end position="1275"/>
    </location>
</feature>
<dbReference type="InterPro" id="IPR044769">
    <property type="entry name" value="PIKfyve_PIPKc"/>
</dbReference>
<dbReference type="EC" id="2.7.1.150" evidence="1"/>
<dbReference type="SUPFAM" id="SSF52029">
    <property type="entry name" value="GroEL apical domain-like"/>
    <property type="match status" value="1"/>
</dbReference>
<dbReference type="Gene3D" id="3.50.7.10">
    <property type="entry name" value="GroEL"/>
    <property type="match status" value="1"/>
</dbReference>
<evidence type="ECO:0000259" key="10">
    <source>
        <dbReference type="PROSITE" id="PS51455"/>
    </source>
</evidence>
<comment type="caution">
    <text evidence="11">The sequence shown here is derived from an EMBL/GenBank/DDBJ whole genome shotgun (WGS) entry which is preliminary data.</text>
</comment>
<evidence type="ECO:0000256" key="9">
    <source>
        <dbReference type="SAM" id="MobiDB-lite"/>
    </source>
</evidence>
<dbReference type="PROSITE" id="PS51455">
    <property type="entry name" value="PIPK"/>
    <property type="match status" value="1"/>
</dbReference>
<dbReference type="InterPro" id="IPR027409">
    <property type="entry name" value="GroEL-like_apical_dom_sf"/>
</dbReference>
<dbReference type="GO" id="GO:0000285">
    <property type="term" value="F:1-phosphatidylinositol-3-phosphate 5-kinase activity"/>
    <property type="evidence" value="ECO:0007669"/>
    <property type="project" value="UniProtKB-EC"/>
</dbReference>
<evidence type="ECO:0000313" key="12">
    <source>
        <dbReference type="Proteomes" id="UP001630127"/>
    </source>
</evidence>
<keyword evidence="2 8" id="KW-0808">Transferase</keyword>
<evidence type="ECO:0000256" key="5">
    <source>
        <dbReference type="ARBA" id="ARBA00022840"/>
    </source>
</evidence>
<dbReference type="GO" id="GO:0046488">
    <property type="term" value="P:phosphatidylinositol metabolic process"/>
    <property type="evidence" value="ECO:0007669"/>
    <property type="project" value="UniProtKB-UniRule"/>
</dbReference>
<dbReference type="InterPro" id="IPR027483">
    <property type="entry name" value="PInositol-4-P-4/5-kinase_C_sf"/>
</dbReference>
<dbReference type="SUPFAM" id="SSF56104">
    <property type="entry name" value="SAICAR synthase-like"/>
    <property type="match status" value="1"/>
</dbReference>
<dbReference type="CDD" id="cd03334">
    <property type="entry name" value="Fab1_TCP"/>
    <property type="match status" value="1"/>
</dbReference>
<feature type="region of interest" description="Disordered" evidence="9">
    <location>
        <begin position="748"/>
        <end position="777"/>
    </location>
</feature>
<name>A0ABD3ABH3_9GENT</name>